<feature type="non-terminal residue" evidence="2">
    <location>
        <position position="178"/>
    </location>
</feature>
<feature type="coiled-coil region" evidence="1">
    <location>
        <begin position="12"/>
        <end position="123"/>
    </location>
</feature>
<dbReference type="AlphaFoldDB" id="A0A699RF69"/>
<evidence type="ECO:0000313" key="2">
    <source>
        <dbReference type="EMBL" id="GFC84038.1"/>
    </source>
</evidence>
<gene>
    <name evidence="2" type="ORF">Tci_856008</name>
</gene>
<sequence>MMKKSSSEPCCSKYCKKNTESLNNKIDELKNELYEANIYRYSYKLGIDQLEGRLAEYKEREVKYIEKIRTLEMNKEFNLGKINKLTNEVKTLKEEKDVVDGKLARLRKSSKDLEDIIESQRSDKVKEGVGYNVVPPPTADLCCSPKKDLSWTGLPEFVDDTVTDYSRPSPTVESTSAE</sequence>
<organism evidence="2">
    <name type="scientific">Tanacetum cinerariifolium</name>
    <name type="common">Dalmatian daisy</name>
    <name type="synonym">Chrysanthemum cinerariifolium</name>
    <dbReference type="NCBI Taxonomy" id="118510"/>
    <lineage>
        <taxon>Eukaryota</taxon>
        <taxon>Viridiplantae</taxon>
        <taxon>Streptophyta</taxon>
        <taxon>Embryophyta</taxon>
        <taxon>Tracheophyta</taxon>
        <taxon>Spermatophyta</taxon>
        <taxon>Magnoliopsida</taxon>
        <taxon>eudicotyledons</taxon>
        <taxon>Gunneridae</taxon>
        <taxon>Pentapetalae</taxon>
        <taxon>asterids</taxon>
        <taxon>campanulids</taxon>
        <taxon>Asterales</taxon>
        <taxon>Asteraceae</taxon>
        <taxon>Asteroideae</taxon>
        <taxon>Anthemideae</taxon>
        <taxon>Anthemidinae</taxon>
        <taxon>Tanacetum</taxon>
    </lineage>
</organism>
<evidence type="ECO:0000256" key="1">
    <source>
        <dbReference type="SAM" id="Coils"/>
    </source>
</evidence>
<reference evidence="2" key="1">
    <citation type="journal article" date="2019" name="Sci. Rep.">
        <title>Draft genome of Tanacetum cinerariifolium, the natural source of mosquito coil.</title>
        <authorList>
            <person name="Yamashiro T."/>
            <person name="Shiraishi A."/>
            <person name="Satake H."/>
            <person name="Nakayama K."/>
        </authorList>
    </citation>
    <scope>NUCLEOTIDE SEQUENCE</scope>
</reference>
<keyword evidence="1" id="KW-0175">Coiled coil</keyword>
<accession>A0A699RF69</accession>
<comment type="caution">
    <text evidence="2">The sequence shown here is derived from an EMBL/GenBank/DDBJ whole genome shotgun (WGS) entry which is preliminary data.</text>
</comment>
<protein>
    <submittedName>
        <fullName evidence="2">Uncharacterized protein</fullName>
    </submittedName>
</protein>
<name>A0A699RF69_TANCI</name>
<proteinExistence type="predicted"/>
<dbReference type="EMBL" id="BKCJ011092569">
    <property type="protein sequence ID" value="GFC84038.1"/>
    <property type="molecule type" value="Genomic_DNA"/>
</dbReference>